<evidence type="ECO:0000256" key="2">
    <source>
        <dbReference type="ARBA" id="ARBA00022475"/>
    </source>
</evidence>
<keyword evidence="2" id="KW-1003">Cell membrane</keyword>
<dbReference type="PANTHER" id="PTHR30250">
    <property type="entry name" value="PST FAMILY PREDICTED COLANIC ACID TRANSPORTER"/>
    <property type="match status" value="1"/>
</dbReference>
<feature type="transmembrane region" description="Helical" evidence="6">
    <location>
        <begin position="435"/>
        <end position="453"/>
    </location>
</feature>
<dbReference type="InterPro" id="IPR002528">
    <property type="entry name" value="MATE_fam"/>
</dbReference>
<organism evidence="7 8">
    <name type="scientific">Mangrovibacterium diazotrophicum</name>
    <dbReference type="NCBI Taxonomy" id="1261403"/>
    <lineage>
        <taxon>Bacteria</taxon>
        <taxon>Pseudomonadati</taxon>
        <taxon>Bacteroidota</taxon>
        <taxon>Bacteroidia</taxon>
        <taxon>Marinilabiliales</taxon>
        <taxon>Prolixibacteraceae</taxon>
        <taxon>Mangrovibacterium</taxon>
    </lineage>
</organism>
<feature type="transmembrane region" description="Helical" evidence="6">
    <location>
        <begin position="123"/>
        <end position="143"/>
    </location>
</feature>
<evidence type="ECO:0000256" key="3">
    <source>
        <dbReference type="ARBA" id="ARBA00022692"/>
    </source>
</evidence>
<evidence type="ECO:0000256" key="5">
    <source>
        <dbReference type="ARBA" id="ARBA00023136"/>
    </source>
</evidence>
<comment type="subcellular location">
    <subcellularLocation>
        <location evidence="1">Cell membrane</location>
        <topology evidence="1">Multi-pass membrane protein</topology>
    </subcellularLocation>
</comment>
<feature type="transmembrane region" description="Helical" evidence="6">
    <location>
        <begin position="42"/>
        <end position="62"/>
    </location>
</feature>
<feature type="transmembrane region" description="Helical" evidence="6">
    <location>
        <begin position="465"/>
        <end position="488"/>
    </location>
</feature>
<feature type="transmembrane region" description="Helical" evidence="6">
    <location>
        <begin position="404"/>
        <end position="423"/>
    </location>
</feature>
<feature type="transmembrane region" description="Helical" evidence="6">
    <location>
        <begin position="313"/>
        <end position="337"/>
    </location>
</feature>
<evidence type="ECO:0000313" key="8">
    <source>
        <dbReference type="Proteomes" id="UP000283387"/>
    </source>
</evidence>
<dbReference type="GO" id="GO:0042910">
    <property type="term" value="F:xenobiotic transmembrane transporter activity"/>
    <property type="evidence" value="ECO:0007669"/>
    <property type="project" value="InterPro"/>
</dbReference>
<dbReference type="RefSeq" id="WP_211338040.1">
    <property type="nucleotide sequence ID" value="NZ_RAPN01000001.1"/>
</dbReference>
<dbReference type="AlphaFoldDB" id="A0A419W911"/>
<evidence type="ECO:0000313" key="7">
    <source>
        <dbReference type="EMBL" id="RKD91968.1"/>
    </source>
</evidence>
<gene>
    <name evidence="7" type="ORF">BC643_2337</name>
</gene>
<feature type="transmembrane region" description="Helical" evidence="6">
    <location>
        <begin position="184"/>
        <end position="205"/>
    </location>
</feature>
<evidence type="ECO:0000256" key="6">
    <source>
        <dbReference type="SAM" id="Phobius"/>
    </source>
</evidence>
<evidence type="ECO:0000256" key="4">
    <source>
        <dbReference type="ARBA" id="ARBA00022989"/>
    </source>
</evidence>
<keyword evidence="5 6" id="KW-0472">Membrane</keyword>
<dbReference type="InterPro" id="IPR050833">
    <property type="entry name" value="Poly_Biosynth_Transport"/>
</dbReference>
<dbReference type="Pfam" id="PF01554">
    <property type="entry name" value="MatE"/>
    <property type="match status" value="1"/>
</dbReference>
<feature type="transmembrane region" description="Helical" evidence="6">
    <location>
        <begin position="343"/>
        <end position="367"/>
    </location>
</feature>
<name>A0A419W911_9BACT</name>
<dbReference type="Proteomes" id="UP000283387">
    <property type="component" value="Unassembled WGS sequence"/>
</dbReference>
<feature type="transmembrane region" description="Helical" evidence="6">
    <location>
        <begin position="155"/>
        <end position="178"/>
    </location>
</feature>
<dbReference type="CDD" id="cd12082">
    <property type="entry name" value="MATE_like"/>
    <property type="match status" value="1"/>
</dbReference>
<keyword evidence="4 6" id="KW-1133">Transmembrane helix</keyword>
<feature type="transmembrane region" description="Helical" evidence="6">
    <location>
        <begin position="83"/>
        <end position="111"/>
    </location>
</feature>
<accession>A0A419W911</accession>
<dbReference type="GO" id="GO:0015297">
    <property type="term" value="F:antiporter activity"/>
    <property type="evidence" value="ECO:0007669"/>
    <property type="project" value="InterPro"/>
</dbReference>
<evidence type="ECO:0000256" key="1">
    <source>
        <dbReference type="ARBA" id="ARBA00004651"/>
    </source>
</evidence>
<protein>
    <submittedName>
        <fullName evidence="7">Na+-driven multidrug efflux pump</fullName>
    </submittedName>
</protein>
<dbReference type="GO" id="GO:0005886">
    <property type="term" value="C:plasma membrane"/>
    <property type="evidence" value="ECO:0007669"/>
    <property type="project" value="UniProtKB-SubCell"/>
</dbReference>
<keyword evidence="3 6" id="KW-0812">Transmembrane</keyword>
<comment type="caution">
    <text evidence="7">The sequence shown here is derived from an EMBL/GenBank/DDBJ whole genome shotgun (WGS) entry which is preliminary data.</text>
</comment>
<sequence length="517" mass="57137">MGAAKRVAMNTGFLYARMAITVFISLYSTRLVLAALGETDYGIFNVVGGAIAMLTFLNIAMTTATQRFMSYAQGEKDAEKQKYIFNASIILHIGISILVVALLEAASYFLFNGILEIPQERVSVAKIVYQITLISTFFMIISVPYDAVINAHENMLFVAVLGIFEAVIKLAIAYYITFTVHDKLKMYGVLMVALPVFILLVRSIYCHRKYAEVILNPRKYSNKALLKEMTSFAGWSLLDSSASIISMQGISILINSFFGVVVNAAQGITNQVSGQLMAFSTTMLKALNPVIVKSEGEKNRDNMLKASLTGNKISFFLMAILSIPVIIEMPTIFKFWLKDVPEYAIVFCQLNLVRSMLSQLTITFPTAIGATGKIKQFSFWNSIIFILLLPASYIAFKFGAPPPAIYVNLLLMSMGLSACRVYYTHKICNLDVNDFLKNVLLKSILTAALIYIVGSLPSLFLEEGLFRVILTIAVSGVSSLIIIFSVGLNEKERQLIKNGISAVLGKIRRKTAQSITN</sequence>
<feature type="transmembrane region" description="Helical" evidence="6">
    <location>
        <begin position="379"/>
        <end position="398"/>
    </location>
</feature>
<reference evidence="7 8" key="1">
    <citation type="submission" date="2018-09" db="EMBL/GenBank/DDBJ databases">
        <title>Genomic Encyclopedia of Archaeal and Bacterial Type Strains, Phase II (KMG-II): from individual species to whole genera.</title>
        <authorList>
            <person name="Goeker M."/>
        </authorList>
    </citation>
    <scope>NUCLEOTIDE SEQUENCE [LARGE SCALE GENOMIC DNA]</scope>
    <source>
        <strain evidence="7 8">DSM 27148</strain>
    </source>
</reference>
<dbReference type="EMBL" id="RAPN01000001">
    <property type="protein sequence ID" value="RKD91968.1"/>
    <property type="molecule type" value="Genomic_DNA"/>
</dbReference>
<proteinExistence type="predicted"/>
<keyword evidence="8" id="KW-1185">Reference proteome</keyword>
<dbReference type="PANTHER" id="PTHR30250:SF26">
    <property type="entry name" value="PSMA PROTEIN"/>
    <property type="match status" value="1"/>
</dbReference>
<feature type="transmembrane region" description="Helical" evidence="6">
    <location>
        <begin position="12"/>
        <end position="36"/>
    </location>
</feature>